<evidence type="ECO:0000256" key="6">
    <source>
        <dbReference type="ARBA" id="ARBA00022857"/>
    </source>
</evidence>
<evidence type="ECO:0000256" key="3">
    <source>
        <dbReference type="ARBA" id="ARBA00022598"/>
    </source>
</evidence>
<dbReference type="SUPFAM" id="SSF46589">
    <property type="entry name" value="tRNA-binding arm"/>
    <property type="match status" value="1"/>
</dbReference>
<comment type="similarity">
    <text evidence="1">Belongs to the class-II aminoacyl-tRNA synthetase family. Type-1 seryl-tRNA synthetase subfamily.</text>
</comment>
<keyword evidence="3" id="KW-0436">Ligase</keyword>
<keyword evidence="5" id="KW-0067">ATP-binding</keyword>
<dbReference type="SUPFAM" id="SSF51735">
    <property type="entry name" value="NAD(P)-binding Rossmann-fold domains"/>
    <property type="match status" value="1"/>
</dbReference>
<dbReference type="Proteomes" id="UP001140091">
    <property type="component" value="Unassembled WGS sequence"/>
</dbReference>
<feature type="domain" description="Aminoacyl-transfer RNA synthetases class-II family profile" evidence="12">
    <location>
        <begin position="374"/>
        <end position="663"/>
    </location>
</feature>
<reference evidence="13" key="1">
    <citation type="submission" date="2022-06" db="EMBL/GenBank/DDBJ databases">
        <title>Genome Sequence of Candolleomyces eurysporus.</title>
        <authorList>
            <person name="Buettner E."/>
        </authorList>
    </citation>
    <scope>NUCLEOTIDE SEQUENCE</scope>
    <source>
        <strain evidence="13">VTCC 930004</strain>
    </source>
</reference>
<dbReference type="SUPFAM" id="SSF55681">
    <property type="entry name" value="Class II aaRS and biotin synthetases"/>
    <property type="match status" value="1"/>
</dbReference>
<dbReference type="PANTHER" id="PTHR11778">
    <property type="entry name" value="SERYL-TRNA SYNTHETASE"/>
    <property type="match status" value="1"/>
</dbReference>
<dbReference type="InterPro" id="IPR042103">
    <property type="entry name" value="SerRS_1_N_sf"/>
</dbReference>
<dbReference type="InterPro" id="IPR002317">
    <property type="entry name" value="Ser-tRNA-ligase_type_1"/>
</dbReference>
<dbReference type="Gene3D" id="1.10.287.40">
    <property type="entry name" value="Serine-tRNA synthetase, tRNA binding domain"/>
    <property type="match status" value="1"/>
</dbReference>
<dbReference type="InterPro" id="IPR010978">
    <property type="entry name" value="tRNA-bd_arm"/>
</dbReference>
<dbReference type="Pfam" id="PF13561">
    <property type="entry name" value="adh_short_C2"/>
    <property type="match status" value="1"/>
</dbReference>
<dbReference type="InterPro" id="IPR036291">
    <property type="entry name" value="NAD(P)-bd_dom_sf"/>
</dbReference>
<evidence type="ECO:0000259" key="12">
    <source>
        <dbReference type="PROSITE" id="PS50862"/>
    </source>
</evidence>
<accession>A0A9W8IU30</accession>
<evidence type="ECO:0000256" key="5">
    <source>
        <dbReference type="ARBA" id="ARBA00022840"/>
    </source>
</evidence>
<evidence type="ECO:0000256" key="9">
    <source>
        <dbReference type="ARBA" id="ARBA00031113"/>
    </source>
</evidence>
<evidence type="ECO:0000256" key="8">
    <source>
        <dbReference type="ARBA" id="ARBA00023146"/>
    </source>
</evidence>
<keyword evidence="6" id="KW-0521">NADP</keyword>
<comment type="caution">
    <text evidence="13">The sequence shown here is derived from an EMBL/GenBank/DDBJ whole genome shotgun (WGS) entry which is preliminary data.</text>
</comment>
<evidence type="ECO:0000313" key="13">
    <source>
        <dbReference type="EMBL" id="KAJ2922592.1"/>
    </source>
</evidence>
<keyword evidence="7" id="KW-0648">Protein biosynthesis</keyword>
<keyword evidence="8" id="KW-0030">Aminoacyl-tRNA synthetase</keyword>
<evidence type="ECO:0000256" key="1">
    <source>
        <dbReference type="ARBA" id="ARBA00010728"/>
    </source>
</evidence>
<dbReference type="Gene3D" id="3.40.50.720">
    <property type="entry name" value="NAD(P)-binding Rossmann-like Domain"/>
    <property type="match status" value="2"/>
</dbReference>
<dbReference type="EC" id="6.1.1.11" evidence="2"/>
<dbReference type="EMBL" id="JANBPK010001483">
    <property type="protein sequence ID" value="KAJ2922592.1"/>
    <property type="molecule type" value="Genomic_DNA"/>
</dbReference>
<dbReference type="PROSITE" id="PS50862">
    <property type="entry name" value="AA_TRNA_LIGASE_II"/>
    <property type="match status" value="1"/>
</dbReference>
<sequence>MPDSFNPPRPNGRLDGRVAIVAGAGSQSNSGLGNGRAAAILLAEAGCSVVCADFNSDWAQTTVDMITREFGEGKAVAVRMDVTKPEECKRTVELALEKFGRLDVLVNNVGIGGDDGYRGGRGWMVLMVKYAVPAMERNELPAVGSGQVERGRGAIVNMASVAGLMGGNPMLLYPTSKGAILNMTRAMAAHHAESGIRVNCVCPGMLYTPMMYSEGMSEEVREARRKGALLQTEGNGWDAGLAVRFLASDESRWITGIALTVDAGFTAAPPMDYDVNMLRKKVNEVQKQISAKKKAKENADDLVAEKKEIDTQVENLKKDAKEFEIKMRAKASTVGNIVGKNAPTSLTEDDNTLLRIWDPTGNLEEPAVREGILAHHEVLLRLDAMDLDRGAKIAGHRGYYLTGDGVDLNQALISYGLDFLRSKGYKKIQPPFFMNKDQMAKTAQLEQFDEELYKVIAAEDEKYLIATSEQPISAFHSDEWFDSPDTQLPIKYAGYSTCFRKEAGSAGRDMWGIFRVHQFEKVEQFVITDPEKSWEMFDTMLANSEEFYKSLGLRYRVVGIVSGALNLAAAQKHDLEAWFPFQRAYKELVSCSNCTDYQSRRLEIRCGLKTKDQTRKVYVHMLNGTLCATERALCCLVENYQTPEGLAIPEPLRPYMQGREFLPFVKELPKGLQKKQQ</sequence>
<evidence type="ECO:0000313" key="14">
    <source>
        <dbReference type="Proteomes" id="UP001140091"/>
    </source>
</evidence>
<keyword evidence="11" id="KW-0175">Coiled coil</keyword>
<dbReference type="Gene3D" id="3.30.930.10">
    <property type="entry name" value="Bira Bifunctional Protein, Domain 2"/>
    <property type="match status" value="1"/>
</dbReference>
<evidence type="ECO:0000256" key="11">
    <source>
        <dbReference type="SAM" id="Coils"/>
    </source>
</evidence>
<keyword evidence="14" id="KW-1185">Reference proteome</keyword>
<dbReference type="CDD" id="cd00770">
    <property type="entry name" value="SerRS_core"/>
    <property type="match status" value="1"/>
</dbReference>
<dbReference type="PRINTS" id="PR00981">
    <property type="entry name" value="TRNASYNTHSER"/>
</dbReference>
<dbReference type="GO" id="GO:0006434">
    <property type="term" value="P:seryl-tRNA aminoacylation"/>
    <property type="evidence" value="ECO:0007669"/>
    <property type="project" value="InterPro"/>
</dbReference>
<dbReference type="InterPro" id="IPR002347">
    <property type="entry name" value="SDR_fam"/>
</dbReference>
<dbReference type="GO" id="GO:0005524">
    <property type="term" value="F:ATP binding"/>
    <property type="evidence" value="ECO:0007669"/>
    <property type="project" value="UniProtKB-KW"/>
</dbReference>
<organism evidence="13 14">
    <name type="scientific">Candolleomyces eurysporus</name>
    <dbReference type="NCBI Taxonomy" id="2828524"/>
    <lineage>
        <taxon>Eukaryota</taxon>
        <taxon>Fungi</taxon>
        <taxon>Dikarya</taxon>
        <taxon>Basidiomycota</taxon>
        <taxon>Agaricomycotina</taxon>
        <taxon>Agaricomycetes</taxon>
        <taxon>Agaricomycetidae</taxon>
        <taxon>Agaricales</taxon>
        <taxon>Agaricineae</taxon>
        <taxon>Psathyrellaceae</taxon>
        <taxon>Candolleomyces</taxon>
    </lineage>
</organism>
<keyword evidence="4" id="KW-0547">Nucleotide-binding</keyword>
<dbReference type="CDD" id="cd05233">
    <property type="entry name" value="SDR_c"/>
    <property type="match status" value="1"/>
</dbReference>
<evidence type="ECO:0000256" key="7">
    <source>
        <dbReference type="ARBA" id="ARBA00022917"/>
    </source>
</evidence>
<dbReference type="PROSITE" id="PS00061">
    <property type="entry name" value="ADH_SHORT"/>
    <property type="match status" value="1"/>
</dbReference>
<dbReference type="NCBIfam" id="TIGR00414">
    <property type="entry name" value="serS"/>
    <property type="match status" value="1"/>
</dbReference>
<dbReference type="Pfam" id="PF00587">
    <property type="entry name" value="tRNA-synt_2b"/>
    <property type="match status" value="1"/>
</dbReference>
<feature type="non-terminal residue" evidence="13">
    <location>
        <position position="1"/>
    </location>
</feature>
<evidence type="ECO:0000256" key="10">
    <source>
        <dbReference type="ARBA" id="ARBA00034892"/>
    </source>
</evidence>
<protein>
    <recommendedName>
        <fullName evidence="2">serine--tRNA ligase</fullName>
        <ecNumber evidence="2">6.1.1.11</ecNumber>
    </recommendedName>
    <alternativeName>
        <fullName evidence="9">Seryl-tRNA synthetase</fullName>
    </alternativeName>
    <alternativeName>
        <fullName evidence="10">Seryl-tRNA(Ser) synthetase</fullName>
    </alternativeName>
</protein>
<dbReference type="AlphaFoldDB" id="A0A9W8IU30"/>
<dbReference type="GO" id="GO:0004828">
    <property type="term" value="F:serine-tRNA ligase activity"/>
    <property type="evidence" value="ECO:0007669"/>
    <property type="project" value="UniProtKB-EC"/>
</dbReference>
<dbReference type="InterPro" id="IPR033729">
    <property type="entry name" value="SerRS_core"/>
</dbReference>
<evidence type="ECO:0000256" key="4">
    <source>
        <dbReference type="ARBA" id="ARBA00022741"/>
    </source>
</evidence>
<name>A0A9W8IU30_9AGAR</name>
<dbReference type="FunFam" id="3.30.930.10:FF:000026">
    <property type="entry name" value="Seryl-tRNA synthetase, cytoplasmic"/>
    <property type="match status" value="1"/>
</dbReference>
<dbReference type="Pfam" id="PF02403">
    <property type="entry name" value="Seryl_tRNA_N"/>
    <property type="match status" value="1"/>
</dbReference>
<dbReference type="InterPro" id="IPR015866">
    <property type="entry name" value="Ser-tRNA-synth_1_N"/>
</dbReference>
<gene>
    <name evidence="13" type="ORF">H1R20_g14496</name>
</gene>
<dbReference type="InterPro" id="IPR045864">
    <property type="entry name" value="aa-tRNA-synth_II/BPL/LPL"/>
</dbReference>
<dbReference type="InterPro" id="IPR020904">
    <property type="entry name" value="Sc_DH/Rdtase_CS"/>
</dbReference>
<dbReference type="OrthoDB" id="10264585at2759"/>
<dbReference type="InterPro" id="IPR002314">
    <property type="entry name" value="aa-tRNA-synt_IIb"/>
</dbReference>
<dbReference type="InterPro" id="IPR006195">
    <property type="entry name" value="aa-tRNA-synth_II"/>
</dbReference>
<feature type="coiled-coil region" evidence="11">
    <location>
        <begin position="275"/>
        <end position="333"/>
    </location>
</feature>
<evidence type="ECO:0000256" key="2">
    <source>
        <dbReference type="ARBA" id="ARBA00012840"/>
    </source>
</evidence>
<proteinExistence type="inferred from homology"/>